<dbReference type="RefSeq" id="WP_169380259.1">
    <property type="nucleotide sequence ID" value="NZ_JAAXLA010000007.1"/>
</dbReference>
<feature type="domain" description="ChrR-like cupin" evidence="1">
    <location>
        <begin position="14"/>
        <end position="110"/>
    </location>
</feature>
<reference evidence="2 3" key="1">
    <citation type="submission" date="2020-04" db="EMBL/GenBank/DDBJ databases">
        <authorList>
            <person name="Klaysubun C."/>
            <person name="Duangmal K."/>
            <person name="Lipun K."/>
        </authorList>
    </citation>
    <scope>NUCLEOTIDE SEQUENCE [LARGE SCALE GENOMIC DNA]</scope>
    <source>
        <strain evidence="2 3">K10HN5</strain>
    </source>
</reference>
<organism evidence="2 3">
    <name type="scientific">Pseudonocardia acidicola</name>
    <dbReference type="NCBI Taxonomy" id="2724939"/>
    <lineage>
        <taxon>Bacteria</taxon>
        <taxon>Bacillati</taxon>
        <taxon>Actinomycetota</taxon>
        <taxon>Actinomycetes</taxon>
        <taxon>Pseudonocardiales</taxon>
        <taxon>Pseudonocardiaceae</taxon>
        <taxon>Pseudonocardia</taxon>
    </lineage>
</organism>
<gene>
    <name evidence="2" type="ORF">HF526_06030</name>
</gene>
<dbReference type="InterPro" id="IPR014710">
    <property type="entry name" value="RmlC-like_jellyroll"/>
</dbReference>
<dbReference type="InterPro" id="IPR011051">
    <property type="entry name" value="RmlC_Cupin_sf"/>
</dbReference>
<sequence>MAKPEMEFWDPFAVDASAWTPIEGVEGLAELVLANDEETGSVTRLLRFDPGCDSSPMGVQKHDFWEEVLIYSGAIHDLTLDRTFSAGQYACRPPGMAHGPWVAPQGCVTFEVRTFGR</sequence>
<dbReference type="InterPro" id="IPR025979">
    <property type="entry name" value="ChrR-like_cupin_dom"/>
</dbReference>
<dbReference type="Proteomes" id="UP000820669">
    <property type="component" value="Unassembled WGS sequence"/>
</dbReference>
<name>A0ABX1S5L9_9PSEU</name>
<keyword evidence="3" id="KW-1185">Reference proteome</keyword>
<dbReference type="Gene3D" id="2.60.120.10">
    <property type="entry name" value="Jelly Rolls"/>
    <property type="match status" value="1"/>
</dbReference>
<protein>
    <submittedName>
        <fullName evidence="2">Cupin</fullName>
    </submittedName>
</protein>
<evidence type="ECO:0000313" key="3">
    <source>
        <dbReference type="Proteomes" id="UP000820669"/>
    </source>
</evidence>
<proteinExistence type="predicted"/>
<dbReference type="EMBL" id="JAAXLA010000007">
    <property type="protein sequence ID" value="NMH96876.1"/>
    <property type="molecule type" value="Genomic_DNA"/>
</dbReference>
<dbReference type="Pfam" id="PF12973">
    <property type="entry name" value="Cupin_7"/>
    <property type="match status" value="1"/>
</dbReference>
<accession>A0ABX1S5L9</accession>
<comment type="caution">
    <text evidence="2">The sequence shown here is derived from an EMBL/GenBank/DDBJ whole genome shotgun (WGS) entry which is preliminary data.</text>
</comment>
<evidence type="ECO:0000313" key="2">
    <source>
        <dbReference type="EMBL" id="NMH96876.1"/>
    </source>
</evidence>
<dbReference type="SUPFAM" id="SSF51182">
    <property type="entry name" value="RmlC-like cupins"/>
    <property type="match status" value="1"/>
</dbReference>
<evidence type="ECO:0000259" key="1">
    <source>
        <dbReference type="Pfam" id="PF12973"/>
    </source>
</evidence>